<dbReference type="EMBL" id="LT719092">
    <property type="protein sequence ID" value="SJK85008.1"/>
    <property type="molecule type" value="Genomic_DNA"/>
</dbReference>
<name>A0A1N5V0M7_9ARCH</name>
<dbReference type="RefSeq" id="WP_021789458.1">
    <property type="nucleotide sequence ID" value="NZ_LT671858.1"/>
</dbReference>
<reference evidence="4" key="2">
    <citation type="submission" date="2016-06" db="EMBL/GenBank/DDBJ databases">
        <authorList>
            <person name="Olsen C.W."/>
            <person name="Carey S."/>
            <person name="Hinshaw L."/>
            <person name="Karasin A.I."/>
        </authorList>
    </citation>
    <scope>NUCLEOTIDE SEQUENCE [LARGE SCALE GENOMIC DNA]</scope>
    <source>
        <strain evidence="4">PM4</strain>
    </source>
</reference>
<dbReference type="Pfam" id="PF03685">
    <property type="entry name" value="UPF0147"/>
    <property type="match status" value="1"/>
</dbReference>
<dbReference type="InterPro" id="IPR005354">
    <property type="entry name" value="UPF0147"/>
</dbReference>
<evidence type="ECO:0000256" key="2">
    <source>
        <dbReference type="HAMAP-Rule" id="MF_00342"/>
    </source>
</evidence>
<dbReference type="KEGG" id="cdiv:CPM_1197"/>
<keyword evidence="5" id="KW-1185">Reference proteome</keyword>
<proteinExistence type="inferred from homology"/>
<dbReference type="HAMAP" id="MF_00342">
    <property type="entry name" value="UPF0147"/>
    <property type="match status" value="1"/>
</dbReference>
<reference evidence="3 6" key="1">
    <citation type="submission" date="2016-04" db="EMBL/GenBank/DDBJ databases">
        <authorList>
            <person name="Evans L.H."/>
            <person name="Alamgir A."/>
            <person name="Owens N."/>
            <person name="Weber N.D."/>
            <person name="Virtaneva K."/>
            <person name="Barbian K."/>
            <person name="Babar A."/>
            <person name="Rosenke K."/>
        </authorList>
    </citation>
    <scope>NUCLEOTIDE SEQUENCE [LARGE SCALE GENOMIC DNA]</scope>
    <source>
        <strain evidence="3">S5</strain>
        <strain evidence="6">S5(T) (JCM 30642 \VKM B-2941)</strain>
    </source>
</reference>
<evidence type="ECO:0000256" key="1">
    <source>
        <dbReference type="ARBA" id="ARBA00005958"/>
    </source>
</evidence>
<accession>A0A1N5V0M7</accession>
<dbReference type="SUPFAM" id="SSF158436">
    <property type="entry name" value="Ta0600-like"/>
    <property type="match status" value="1"/>
</dbReference>
<comment type="similarity">
    <text evidence="1 2">Belongs to the UPF0147 family.</text>
</comment>
<dbReference type="NCBIfam" id="NF003319">
    <property type="entry name" value="PRK04330.1"/>
    <property type="match status" value="1"/>
</dbReference>
<gene>
    <name evidence="4" type="ORF">CPM_1197</name>
    <name evidence="3" type="ORF">CSP5_1193</name>
</gene>
<reference evidence="5" key="3">
    <citation type="submission" date="2016-06" db="EMBL/GenBank/DDBJ databases">
        <authorList>
            <person name="Toshchakov V.S."/>
        </authorList>
    </citation>
    <scope>NUCLEOTIDE SEQUENCE [LARGE SCALE GENOMIC DNA]</scope>
    <source>
        <strain>PM4 (JCM 30641</strain>
        <strain evidence="5">\VKM B-2940)</strain>
    </source>
</reference>
<dbReference type="Proteomes" id="UP000187822">
    <property type="component" value="Chromosome I"/>
</dbReference>
<dbReference type="STRING" id="1673428.CPM_1197"/>
<dbReference type="EMBL" id="LT671858">
    <property type="protein sequence ID" value="SIM66713.1"/>
    <property type="molecule type" value="Genomic_DNA"/>
</dbReference>
<dbReference type="OrthoDB" id="65304at2157"/>
<evidence type="ECO:0000313" key="4">
    <source>
        <dbReference type="EMBL" id="SJK85008.1"/>
    </source>
</evidence>
<organism evidence="3 6">
    <name type="scientific">Cuniculiplasma divulgatum</name>
    <dbReference type="NCBI Taxonomy" id="1673428"/>
    <lineage>
        <taxon>Archaea</taxon>
        <taxon>Methanobacteriati</taxon>
        <taxon>Thermoplasmatota</taxon>
        <taxon>Thermoplasmata</taxon>
        <taxon>Thermoplasmatales</taxon>
        <taxon>Cuniculiplasmataceae</taxon>
        <taxon>Cuniculiplasma</taxon>
    </lineage>
</organism>
<sequence>MDSNLFNEVMYLLEEMSLDTSVPKNVRKNASDAKTKLENQKTSLDIRCATAISMLDEISNDPNVPSHGRASLYTIISKLEALAKS</sequence>
<evidence type="ECO:0000313" key="5">
    <source>
        <dbReference type="Proteomes" id="UP000187822"/>
    </source>
</evidence>
<protein>
    <recommendedName>
        <fullName evidence="2">UPF0147 protein CPM_1197</fullName>
    </recommendedName>
</protein>
<dbReference type="InterPro" id="IPR023130">
    <property type="entry name" value="Ta0600-like_sf"/>
</dbReference>
<dbReference type="Gene3D" id="1.20.1440.50">
    <property type="entry name" value="Ta0600-like"/>
    <property type="match status" value="1"/>
</dbReference>
<evidence type="ECO:0000313" key="3">
    <source>
        <dbReference type="EMBL" id="SIM66713.1"/>
    </source>
</evidence>
<dbReference type="Proteomes" id="UP000195607">
    <property type="component" value="Chromosome I"/>
</dbReference>
<evidence type="ECO:0000313" key="6">
    <source>
        <dbReference type="Proteomes" id="UP000195607"/>
    </source>
</evidence>
<dbReference type="GeneID" id="41588452"/>
<dbReference type="AlphaFoldDB" id="A0A1N5V0M7"/>